<name>A0A0F9DN29_9ZZZZ</name>
<comment type="caution">
    <text evidence="2">The sequence shown here is derived from an EMBL/GenBank/DDBJ whole genome shotgun (WGS) entry which is preliminary data.</text>
</comment>
<gene>
    <name evidence="2" type="ORF">LCGC14_2178250</name>
</gene>
<dbReference type="AlphaFoldDB" id="A0A0F9DN29"/>
<proteinExistence type="predicted"/>
<feature type="compositionally biased region" description="Polar residues" evidence="1">
    <location>
        <begin position="153"/>
        <end position="162"/>
    </location>
</feature>
<accession>A0A0F9DN29</accession>
<reference evidence="2" key="1">
    <citation type="journal article" date="2015" name="Nature">
        <title>Complex archaea that bridge the gap between prokaryotes and eukaryotes.</title>
        <authorList>
            <person name="Spang A."/>
            <person name="Saw J.H."/>
            <person name="Jorgensen S.L."/>
            <person name="Zaremba-Niedzwiedzka K."/>
            <person name="Martijn J."/>
            <person name="Lind A.E."/>
            <person name="van Eijk R."/>
            <person name="Schleper C."/>
            <person name="Guy L."/>
            <person name="Ettema T.J."/>
        </authorList>
    </citation>
    <scope>NUCLEOTIDE SEQUENCE</scope>
</reference>
<evidence type="ECO:0000313" key="2">
    <source>
        <dbReference type="EMBL" id="KKL63124.1"/>
    </source>
</evidence>
<sequence>MPNETPTPTRGVPVQLDKLRHLRFSLRTMREVREEFGKDALASGLEGDSVAKMLWYGLKHEDPELTPEIIEDIVDLEQLSDVMEAVAQATGQRGSLALLREAAKLAKKVTEKDLGTDEAVASKIKELGAEKPEDERPPAPAPEKSEEGDAGPSETQESTTPS</sequence>
<evidence type="ECO:0008006" key="3">
    <source>
        <dbReference type="Google" id="ProtNLM"/>
    </source>
</evidence>
<protein>
    <recommendedName>
        <fullName evidence="3">Tail assembly chaperone</fullName>
    </recommendedName>
</protein>
<evidence type="ECO:0000256" key="1">
    <source>
        <dbReference type="SAM" id="MobiDB-lite"/>
    </source>
</evidence>
<dbReference type="EMBL" id="LAZR01028273">
    <property type="protein sequence ID" value="KKL63124.1"/>
    <property type="molecule type" value="Genomic_DNA"/>
</dbReference>
<feature type="region of interest" description="Disordered" evidence="1">
    <location>
        <begin position="112"/>
        <end position="162"/>
    </location>
</feature>
<organism evidence="2">
    <name type="scientific">marine sediment metagenome</name>
    <dbReference type="NCBI Taxonomy" id="412755"/>
    <lineage>
        <taxon>unclassified sequences</taxon>
        <taxon>metagenomes</taxon>
        <taxon>ecological metagenomes</taxon>
    </lineage>
</organism>
<feature type="compositionally biased region" description="Basic and acidic residues" evidence="1">
    <location>
        <begin position="123"/>
        <end position="147"/>
    </location>
</feature>